<dbReference type="AlphaFoldDB" id="A0A7C8HD30"/>
<accession>A0A7C8HD30</accession>
<feature type="transmembrane region" description="Helical" evidence="10">
    <location>
        <begin position="381"/>
        <end position="403"/>
    </location>
</feature>
<organism evidence="11 12">
    <name type="scientific">Defluviitalea raffinosedens</name>
    <dbReference type="NCBI Taxonomy" id="1450156"/>
    <lineage>
        <taxon>Bacteria</taxon>
        <taxon>Bacillati</taxon>
        <taxon>Bacillota</taxon>
        <taxon>Clostridia</taxon>
        <taxon>Lachnospirales</taxon>
        <taxon>Defluviitaleaceae</taxon>
        <taxon>Defluviitalea</taxon>
    </lineage>
</organism>
<dbReference type="OrthoDB" id="305360at2"/>
<dbReference type="GO" id="GO:0042910">
    <property type="term" value="F:xenobiotic transmembrane transporter activity"/>
    <property type="evidence" value="ECO:0007669"/>
    <property type="project" value="InterPro"/>
</dbReference>
<dbReference type="GO" id="GO:0046677">
    <property type="term" value="P:response to antibiotic"/>
    <property type="evidence" value="ECO:0007669"/>
    <property type="project" value="UniProtKB-KW"/>
</dbReference>
<feature type="transmembrane region" description="Helical" evidence="10">
    <location>
        <begin position="409"/>
        <end position="429"/>
    </location>
</feature>
<evidence type="ECO:0000313" key="12">
    <source>
        <dbReference type="Proteomes" id="UP000483018"/>
    </source>
</evidence>
<evidence type="ECO:0000313" key="11">
    <source>
        <dbReference type="EMBL" id="KAE9629127.1"/>
    </source>
</evidence>
<keyword evidence="4" id="KW-0813">Transport</keyword>
<evidence type="ECO:0000256" key="1">
    <source>
        <dbReference type="ARBA" id="ARBA00004651"/>
    </source>
</evidence>
<dbReference type="InterPro" id="IPR051327">
    <property type="entry name" value="MATE_MepA_subfamily"/>
</dbReference>
<comment type="similarity">
    <text evidence="2">Belongs to the multi antimicrobial extrusion (MATE) (TC 2.A.66.1) family. MepA subfamily.</text>
</comment>
<dbReference type="PANTHER" id="PTHR43823">
    <property type="entry name" value="SPORULATION PROTEIN YKVU"/>
    <property type="match status" value="1"/>
</dbReference>
<dbReference type="GO" id="GO:0005886">
    <property type="term" value="C:plasma membrane"/>
    <property type="evidence" value="ECO:0007669"/>
    <property type="project" value="UniProtKB-SubCell"/>
</dbReference>
<feature type="transmembrane region" description="Helical" evidence="10">
    <location>
        <begin position="306"/>
        <end position="333"/>
    </location>
</feature>
<dbReference type="Pfam" id="PF01554">
    <property type="entry name" value="MatE"/>
    <property type="match status" value="2"/>
</dbReference>
<evidence type="ECO:0000256" key="5">
    <source>
        <dbReference type="ARBA" id="ARBA00022475"/>
    </source>
</evidence>
<keyword evidence="12" id="KW-1185">Reference proteome</keyword>
<dbReference type="GO" id="GO:0015297">
    <property type="term" value="F:antiporter activity"/>
    <property type="evidence" value="ECO:0007669"/>
    <property type="project" value="InterPro"/>
</dbReference>
<feature type="transmembrane region" description="Helical" evidence="10">
    <location>
        <begin position="229"/>
        <end position="257"/>
    </location>
</feature>
<evidence type="ECO:0000256" key="8">
    <source>
        <dbReference type="ARBA" id="ARBA00023136"/>
    </source>
</evidence>
<feature type="transmembrane region" description="Helical" evidence="10">
    <location>
        <begin position="129"/>
        <end position="149"/>
    </location>
</feature>
<dbReference type="InterPro" id="IPR002528">
    <property type="entry name" value="MATE_fam"/>
</dbReference>
<dbReference type="PANTHER" id="PTHR43823:SF3">
    <property type="entry name" value="MULTIDRUG EXPORT PROTEIN MEPA"/>
    <property type="match status" value="1"/>
</dbReference>
<evidence type="ECO:0000256" key="9">
    <source>
        <dbReference type="ARBA" id="ARBA00023251"/>
    </source>
</evidence>
<reference evidence="11 12" key="1">
    <citation type="submission" date="2019-12" db="EMBL/GenBank/DDBJ databases">
        <title>Defluviitalea raffinosedens, isolated from a biogas fermenter, genome sequencing and characterization.</title>
        <authorList>
            <person name="Rettenmaier R."/>
            <person name="Schneider M."/>
            <person name="Neuhaus K."/>
            <person name="Liebl W."/>
            <person name="Zverlov V."/>
        </authorList>
    </citation>
    <scope>NUCLEOTIDE SEQUENCE [LARGE SCALE GENOMIC DNA]</scope>
    <source>
        <strain evidence="11 12">249c-K6</strain>
    </source>
</reference>
<proteinExistence type="inferred from homology"/>
<feature type="transmembrane region" description="Helical" evidence="10">
    <location>
        <begin position="185"/>
        <end position="208"/>
    </location>
</feature>
<sequence length="451" mass="48791">MGNYVLKDFAKYVCLNILGMLGLSCYILADTFFVAKALGATGIAALNFSISIYSVIHGTGLMIGLGGATRYSILKSQNEDEKANAVFTTCIKLGFLIGASFALIGIVGSKTLAVILGADGTTLPLTKNYLTTILCFATFFITNNIMLAFVRNDHNPNLSMFAMLMGSFSNILLDYIFMFPLGMGMFGAAFATSLAPIISISILLLHFRRGKAQFRYIPYKMNWSGVGDFLSLGLSAFITEVSSAVVLITFNLVILSIKGNLGVASYGIVANIALVGVSVFVGIAQGMQPLVSYGYGLKDYMVLKKVLKYAVITSFAIASVMYLSTYFNVNFIIGIFNSEGNLAIAQIAREGLVIYFIGFFFAGINIILTMYLSASEHAKEAFAISMARGCIIIVPMALMLSRIWGMTGIWLSFVITEGIVMLITIFTVANSGKNENDNLEKTIGNIPEESY</sequence>
<feature type="transmembrane region" description="Helical" evidence="10">
    <location>
        <begin position="263"/>
        <end position="285"/>
    </location>
</feature>
<evidence type="ECO:0000256" key="10">
    <source>
        <dbReference type="SAM" id="Phobius"/>
    </source>
</evidence>
<evidence type="ECO:0000256" key="7">
    <source>
        <dbReference type="ARBA" id="ARBA00022989"/>
    </source>
</evidence>
<feature type="transmembrane region" description="Helical" evidence="10">
    <location>
        <begin position="50"/>
        <end position="73"/>
    </location>
</feature>
<comment type="caution">
    <text evidence="11">The sequence shown here is derived from an EMBL/GenBank/DDBJ whole genome shotgun (WGS) entry which is preliminary data.</text>
</comment>
<feature type="transmembrane region" description="Helical" evidence="10">
    <location>
        <begin position="161"/>
        <end position="179"/>
    </location>
</feature>
<keyword evidence="7 10" id="KW-1133">Transmembrane helix</keyword>
<feature type="transmembrane region" description="Helical" evidence="10">
    <location>
        <begin position="85"/>
        <end position="109"/>
    </location>
</feature>
<evidence type="ECO:0000256" key="4">
    <source>
        <dbReference type="ARBA" id="ARBA00022448"/>
    </source>
</evidence>
<dbReference type="RefSeq" id="WP_158741686.1">
    <property type="nucleotide sequence ID" value="NZ_WSLF01000018.1"/>
</dbReference>
<gene>
    <name evidence="11" type="ORF">GND95_13495</name>
</gene>
<dbReference type="PIRSF" id="PIRSF006603">
    <property type="entry name" value="DinF"/>
    <property type="match status" value="1"/>
</dbReference>
<dbReference type="EMBL" id="WSLF01000018">
    <property type="protein sequence ID" value="KAE9629127.1"/>
    <property type="molecule type" value="Genomic_DNA"/>
</dbReference>
<dbReference type="Proteomes" id="UP000483018">
    <property type="component" value="Unassembled WGS sequence"/>
</dbReference>
<protein>
    <recommendedName>
        <fullName evidence="3">Multidrug export protein MepA</fullName>
    </recommendedName>
</protein>
<name>A0A7C8HD30_9FIRM</name>
<feature type="transmembrane region" description="Helical" evidence="10">
    <location>
        <begin position="353"/>
        <end position="374"/>
    </location>
</feature>
<keyword evidence="5" id="KW-1003">Cell membrane</keyword>
<dbReference type="InterPro" id="IPR045070">
    <property type="entry name" value="MATE_MepA-like"/>
</dbReference>
<keyword evidence="6 10" id="KW-0812">Transmembrane</keyword>
<evidence type="ECO:0000256" key="2">
    <source>
        <dbReference type="ARBA" id="ARBA00008417"/>
    </source>
</evidence>
<evidence type="ECO:0000256" key="6">
    <source>
        <dbReference type="ARBA" id="ARBA00022692"/>
    </source>
</evidence>
<dbReference type="InterPro" id="IPR048279">
    <property type="entry name" value="MdtK-like"/>
</dbReference>
<dbReference type="PROSITE" id="PS51257">
    <property type="entry name" value="PROKAR_LIPOPROTEIN"/>
    <property type="match status" value="1"/>
</dbReference>
<comment type="subcellular location">
    <subcellularLocation>
        <location evidence="1">Cell membrane</location>
        <topology evidence="1">Multi-pass membrane protein</topology>
    </subcellularLocation>
</comment>
<evidence type="ECO:0000256" key="3">
    <source>
        <dbReference type="ARBA" id="ARBA00022106"/>
    </source>
</evidence>
<keyword evidence="8 10" id="KW-0472">Membrane</keyword>
<feature type="transmembrane region" description="Helical" evidence="10">
    <location>
        <begin position="12"/>
        <end position="38"/>
    </location>
</feature>
<dbReference type="CDD" id="cd13143">
    <property type="entry name" value="MATE_MepA_like"/>
    <property type="match status" value="1"/>
</dbReference>
<keyword evidence="9" id="KW-0046">Antibiotic resistance</keyword>